<sequence length="74" mass="8142">MTSIDSLAAGMVAGAIEQWESGSGGGGRTRWRRRWAARKAGGFCVVGWWIRRQSGDRLISDSRLTAVNHRRLVG</sequence>
<accession>A0AAV2DM41</accession>
<gene>
    <name evidence="1" type="ORF">LTRI10_LOCUS15993</name>
</gene>
<proteinExistence type="predicted"/>
<protein>
    <submittedName>
        <fullName evidence="1">Uncharacterized protein</fullName>
    </submittedName>
</protein>
<name>A0AAV2DM41_9ROSI</name>
<organism evidence="1 2">
    <name type="scientific">Linum trigynum</name>
    <dbReference type="NCBI Taxonomy" id="586398"/>
    <lineage>
        <taxon>Eukaryota</taxon>
        <taxon>Viridiplantae</taxon>
        <taxon>Streptophyta</taxon>
        <taxon>Embryophyta</taxon>
        <taxon>Tracheophyta</taxon>
        <taxon>Spermatophyta</taxon>
        <taxon>Magnoliopsida</taxon>
        <taxon>eudicotyledons</taxon>
        <taxon>Gunneridae</taxon>
        <taxon>Pentapetalae</taxon>
        <taxon>rosids</taxon>
        <taxon>fabids</taxon>
        <taxon>Malpighiales</taxon>
        <taxon>Linaceae</taxon>
        <taxon>Linum</taxon>
    </lineage>
</organism>
<dbReference type="Proteomes" id="UP001497516">
    <property type="component" value="Chromosome 3"/>
</dbReference>
<dbReference type="EMBL" id="OZ034816">
    <property type="protein sequence ID" value="CAL1374104.1"/>
    <property type="molecule type" value="Genomic_DNA"/>
</dbReference>
<dbReference type="AlphaFoldDB" id="A0AAV2DM41"/>
<evidence type="ECO:0000313" key="2">
    <source>
        <dbReference type="Proteomes" id="UP001497516"/>
    </source>
</evidence>
<keyword evidence="2" id="KW-1185">Reference proteome</keyword>
<evidence type="ECO:0000313" key="1">
    <source>
        <dbReference type="EMBL" id="CAL1374104.1"/>
    </source>
</evidence>
<reference evidence="1 2" key="1">
    <citation type="submission" date="2024-04" db="EMBL/GenBank/DDBJ databases">
        <authorList>
            <person name="Fracassetti M."/>
        </authorList>
    </citation>
    <scope>NUCLEOTIDE SEQUENCE [LARGE SCALE GENOMIC DNA]</scope>
</reference>